<proteinExistence type="predicted"/>
<dbReference type="Proteomes" id="UP000325054">
    <property type="component" value="Unassembled WGS sequence"/>
</dbReference>
<protein>
    <submittedName>
        <fullName evidence="2">Uncharacterized protein</fullName>
    </submittedName>
</protein>
<dbReference type="EMBL" id="VTEW01000002">
    <property type="protein sequence ID" value="TYS83367.1"/>
    <property type="molecule type" value="Genomic_DNA"/>
</dbReference>
<evidence type="ECO:0000313" key="2">
    <source>
        <dbReference type="EMBL" id="TYS83367.1"/>
    </source>
</evidence>
<dbReference type="OrthoDB" id="2940666at2"/>
<reference evidence="2 3" key="1">
    <citation type="submission" date="2019-08" db="EMBL/GenBank/DDBJ databases">
        <title>Bacillus genomes from the desert of Cuatro Cienegas, Coahuila.</title>
        <authorList>
            <person name="Olmedo-Alvarez G."/>
        </authorList>
    </citation>
    <scope>NUCLEOTIDE SEQUENCE [LARGE SCALE GENOMIC DNA]</scope>
    <source>
        <strain evidence="2 3">CH451a_14T</strain>
    </source>
</reference>
<accession>A0A5D4U7S4</accession>
<evidence type="ECO:0000313" key="3">
    <source>
        <dbReference type="Proteomes" id="UP000325054"/>
    </source>
</evidence>
<organism evidence="2 3">
    <name type="scientific">Rossellomorea aquimaris</name>
    <dbReference type="NCBI Taxonomy" id="189382"/>
    <lineage>
        <taxon>Bacteria</taxon>
        <taxon>Bacillati</taxon>
        <taxon>Bacillota</taxon>
        <taxon>Bacilli</taxon>
        <taxon>Bacillales</taxon>
        <taxon>Bacillaceae</taxon>
        <taxon>Rossellomorea</taxon>
    </lineage>
</organism>
<gene>
    <name evidence="2" type="ORF">FZC80_03290</name>
</gene>
<dbReference type="AlphaFoldDB" id="A0A5D4U7S4"/>
<evidence type="ECO:0000256" key="1">
    <source>
        <dbReference type="SAM" id="MobiDB-lite"/>
    </source>
</evidence>
<dbReference type="RefSeq" id="WP_148990774.1">
    <property type="nucleotide sequence ID" value="NZ_VTEW01000002.1"/>
</dbReference>
<comment type="caution">
    <text evidence="2">The sequence shown here is derived from an EMBL/GenBank/DDBJ whole genome shotgun (WGS) entry which is preliminary data.</text>
</comment>
<sequence>MEQKQNRPHPFDVMVMGRREEPKTDEKEDRLEDVNEEESEENVDLMSHIENLMTAVSDLKPLFHKVMPLITKWTKS</sequence>
<feature type="compositionally biased region" description="Basic and acidic residues" evidence="1">
    <location>
        <begin position="17"/>
        <end position="33"/>
    </location>
</feature>
<feature type="region of interest" description="Disordered" evidence="1">
    <location>
        <begin position="1"/>
        <end position="40"/>
    </location>
</feature>
<name>A0A5D4U7S4_9BACI</name>